<evidence type="ECO:0000256" key="1">
    <source>
        <dbReference type="SAM" id="MobiDB-lite"/>
    </source>
</evidence>
<organism evidence="2 3">
    <name type="scientific">Parendozoicomonas callyspongiae</name>
    <dbReference type="NCBI Taxonomy" id="2942213"/>
    <lineage>
        <taxon>Bacteria</taxon>
        <taxon>Pseudomonadati</taxon>
        <taxon>Pseudomonadota</taxon>
        <taxon>Gammaproteobacteria</taxon>
        <taxon>Oceanospirillales</taxon>
        <taxon>Endozoicomonadaceae</taxon>
        <taxon>Parendozoicomonas</taxon>
    </lineage>
</organism>
<proteinExistence type="predicted"/>
<keyword evidence="3" id="KW-1185">Reference proteome</keyword>
<feature type="region of interest" description="Disordered" evidence="1">
    <location>
        <begin position="343"/>
        <end position="365"/>
    </location>
</feature>
<sequence>MASLQVSTMILSENQKKADLPLQQRINNKQKERMEQFNHSVEKPAGQIFAKTLTGDTHTINFTNRGPVAEIIMGLLQKKACHLYSARVIYMGKRISFGDILSKRHGTGDTNFAKEGPIHLVHTDDADNLHRKFCEFLISKVKDPDTGEVEPMMPESINTPEKIEDLLVRIFDQMRGGEASVYAHEFIELQSHLEEARIYADMAQMPDEDKSRLKDYIDTLLRCLSIYKLPFVGHQKAFLDDHIKKFQSYRSEGHQQMTTDELLDRLDQATVHKDPAEAYSCLDVLIQGIKFNLLTVEQLAQVMVNPHLPRDAKEALRPLAALHASQTTGIHSLRTHTAIHRSRLESTDVAPPMSLPQPGYNYRQK</sequence>
<dbReference type="RefSeq" id="WP_249701131.1">
    <property type="nucleotide sequence ID" value="NZ_JAMFLX010000026.1"/>
</dbReference>
<dbReference type="Proteomes" id="UP001203338">
    <property type="component" value="Unassembled WGS sequence"/>
</dbReference>
<protein>
    <submittedName>
        <fullName evidence="2">Uncharacterized protein</fullName>
    </submittedName>
</protein>
<evidence type="ECO:0000313" key="2">
    <source>
        <dbReference type="EMBL" id="MCL6271514.1"/>
    </source>
</evidence>
<dbReference type="EMBL" id="JAMFLX010000026">
    <property type="protein sequence ID" value="MCL6271514.1"/>
    <property type="molecule type" value="Genomic_DNA"/>
</dbReference>
<gene>
    <name evidence="2" type="ORF">M3P05_16475</name>
</gene>
<comment type="caution">
    <text evidence="2">The sequence shown here is derived from an EMBL/GenBank/DDBJ whole genome shotgun (WGS) entry which is preliminary data.</text>
</comment>
<accession>A0ABT0PJJ1</accession>
<name>A0ABT0PJJ1_9GAMM</name>
<reference evidence="2 3" key="1">
    <citation type="submission" date="2022-05" db="EMBL/GenBank/DDBJ databases">
        <authorList>
            <person name="Park J.-S."/>
        </authorList>
    </citation>
    <scope>NUCLEOTIDE SEQUENCE [LARGE SCALE GENOMIC DNA]</scope>
    <source>
        <strain evidence="2 3">2012CJ34-2</strain>
    </source>
</reference>
<evidence type="ECO:0000313" key="3">
    <source>
        <dbReference type="Proteomes" id="UP001203338"/>
    </source>
</evidence>